<accession>A0A6J4Q7Q5</accession>
<evidence type="ECO:0000259" key="8">
    <source>
        <dbReference type="PROSITE" id="PS50968"/>
    </source>
</evidence>
<dbReference type="InterPro" id="IPR000089">
    <property type="entry name" value="Biotin_lipoyl"/>
</dbReference>
<dbReference type="InterPro" id="IPR001078">
    <property type="entry name" value="2-oxoacid_DH_actylTfrase"/>
</dbReference>
<dbReference type="Gene3D" id="3.30.559.10">
    <property type="entry name" value="Chloramphenicol acetyltransferase-like domain"/>
    <property type="match status" value="1"/>
</dbReference>
<dbReference type="SUPFAM" id="SSF51230">
    <property type="entry name" value="Single hybrid motif"/>
    <property type="match status" value="1"/>
</dbReference>
<dbReference type="PROSITE" id="PS51826">
    <property type="entry name" value="PSBD"/>
    <property type="match status" value="1"/>
</dbReference>
<proteinExistence type="inferred from homology"/>
<evidence type="ECO:0000256" key="4">
    <source>
        <dbReference type="ARBA" id="ARBA00022823"/>
    </source>
</evidence>
<dbReference type="Pfam" id="PF00364">
    <property type="entry name" value="Biotin_lipoyl"/>
    <property type="match status" value="1"/>
</dbReference>
<dbReference type="InterPro" id="IPR023213">
    <property type="entry name" value="CAT-like_dom_sf"/>
</dbReference>
<sequence>MATPVTMPQLGESVTEGTIARWLKAEGDEVEKDEPLCEVDTDKVSAELPSPFAGKIEKLLISEGTTVDVGTEIALVVIDGAGESTDGEAPTREDAAAEAPTEEAAAGAEAAPAAKDDERRRVLAGARSEGDGRGEVESAEALRLTRSSPVVRRLAEEHDVDIAEVSGTGIDGRVTKKDIEAYVEEREEEYAPPGLWEEREAFAPPEEQPEPETTPAREPERVEVYEGDRVMELTSIRRAIADTMSRSKREAPHAWSMVEVDVTGLVRLRERVKEEFAEREGVKLTYLPFITKAVVEGVKEYPVLNSVWDGDRILLRKRINLGVAVDLEDALIVPVIPDADELNILGLARKIDDLVRRARSKQLSPEDVAGGTFTVNNPGALGSVVSVPIINHPQAVILSAEAIVKRPVVLDDAIAVRSMMNLEVSFDHRVLDGGIALRFLNAVKWRLEGYEPDSNIE</sequence>
<organism evidence="10">
    <name type="scientific">uncultured Rubrobacteraceae bacterium</name>
    <dbReference type="NCBI Taxonomy" id="349277"/>
    <lineage>
        <taxon>Bacteria</taxon>
        <taxon>Bacillati</taxon>
        <taxon>Actinomycetota</taxon>
        <taxon>Rubrobacteria</taxon>
        <taxon>Rubrobacterales</taxon>
        <taxon>Rubrobacteraceae</taxon>
        <taxon>environmental samples</taxon>
    </lineage>
</organism>
<gene>
    <name evidence="10" type="ORF">AVDCRST_MAG78-1876</name>
</gene>
<evidence type="ECO:0000256" key="7">
    <source>
        <dbReference type="SAM" id="MobiDB-lite"/>
    </source>
</evidence>
<dbReference type="GO" id="GO:0016407">
    <property type="term" value="F:acetyltransferase activity"/>
    <property type="evidence" value="ECO:0007669"/>
    <property type="project" value="TreeGrafter"/>
</dbReference>
<protein>
    <recommendedName>
        <fullName evidence="6">Dihydrolipoamide acetyltransferase component of pyruvate dehydrogenase complex</fullName>
        <ecNumber evidence="6">2.3.1.-</ecNumber>
    </recommendedName>
</protein>
<feature type="domain" description="Peripheral subunit-binding (PSBD)" evidence="9">
    <location>
        <begin position="146"/>
        <end position="183"/>
    </location>
</feature>
<dbReference type="GO" id="GO:0031405">
    <property type="term" value="F:lipoic acid binding"/>
    <property type="evidence" value="ECO:0007669"/>
    <property type="project" value="TreeGrafter"/>
</dbReference>
<feature type="domain" description="Lipoyl-binding" evidence="8">
    <location>
        <begin position="2"/>
        <end position="77"/>
    </location>
</feature>
<dbReference type="GO" id="GO:0005737">
    <property type="term" value="C:cytoplasm"/>
    <property type="evidence" value="ECO:0007669"/>
    <property type="project" value="TreeGrafter"/>
</dbReference>
<dbReference type="FunFam" id="3.30.559.10:FF:000007">
    <property type="entry name" value="Dihydrolipoamide acetyltransferase component of pyruvate dehydrogenase complex"/>
    <property type="match status" value="1"/>
</dbReference>
<dbReference type="EMBL" id="CADCVB010000125">
    <property type="protein sequence ID" value="CAA9434163.1"/>
    <property type="molecule type" value="Genomic_DNA"/>
</dbReference>
<dbReference type="InterPro" id="IPR011053">
    <property type="entry name" value="Single_hybrid_motif"/>
</dbReference>
<evidence type="ECO:0000259" key="9">
    <source>
        <dbReference type="PROSITE" id="PS51826"/>
    </source>
</evidence>
<evidence type="ECO:0000256" key="2">
    <source>
        <dbReference type="ARBA" id="ARBA00007317"/>
    </source>
</evidence>
<dbReference type="PROSITE" id="PS50968">
    <property type="entry name" value="BIOTINYL_LIPOYL"/>
    <property type="match status" value="1"/>
</dbReference>
<evidence type="ECO:0000256" key="3">
    <source>
        <dbReference type="ARBA" id="ARBA00022679"/>
    </source>
</evidence>
<dbReference type="CDD" id="cd06849">
    <property type="entry name" value="lipoyl_domain"/>
    <property type="match status" value="1"/>
</dbReference>
<keyword evidence="3 6" id="KW-0808">Transferase</keyword>
<comment type="similarity">
    <text evidence="2 6">Belongs to the 2-oxoacid dehydrogenase family.</text>
</comment>
<dbReference type="InterPro" id="IPR036625">
    <property type="entry name" value="E3-bd_dom_sf"/>
</dbReference>
<dbReference type="Pfam" id="PF00198">
    <property type="entry name" value="2-oxoacid_dh"/>
    <property type="match status" value="1"/>
</dbReference>
<dbReference type="SUPFAM" id="SSF47005">
    <property type="entry name" value="Peripheral subunit-binding domain of 2-oxo acid dehydrogenase complex"/>
    <property type="match status" value="1"/>
</dbReference>
<dbReference type="AlphaFoldDB" id="A0A6J4Q7Q5"/>
<name>A0A6J4Q7Q5_9ACTN</name>
<keyword evidence="5 6" id="KW-0012">Acyltransferase</keyword>
<dbReference type="Pfam" id="PF02817">
    <property type="entry name" value="E3_binding"/>
    <property type="match status" value="1"/>
</dbReference>
<dbReference type="PANTHER" id="PTHR43178:SF5">
    <property type="entry name" value="LIPOAMIDE ACYLTRANSFERASE COMPONENT OF BRANCHED-CHAIN ALPHA-KETO ACID DEHYDROGENASE COMPLEX, MITOCHONDRIAL"/>
    <property type="match status" value="1"/>
</dbReference>
<evidence type="ECO:0000256" key="5">
    <source>
        <dbReference type="ARBA" id="ARBA00023315"/>
    </source>
</evidence>
<evidence type="ECO:0000256" key="1">
    <source>
        <dbReference type="ARBA" id="ARBA00001938"/>
    </source>
</evidence>
<dbReference type="InterPro" id="IPR004167">
    <property type="entry name" value="PSBD"/>
</dbReference>
<comment type="cofactor">
    <cofactor evidence="1 6">
        <name>(R)-lipoate</name>
        <dbReference type="ChEBI" id="CHEBI:83088"/>
    </cofactor>
</comment>
<dbReference type="Gene3D" id="4.10.320.10">
    <property type="entry name" value="E3-binding domain"/>
    <property type="match status" value="1"/>
</dbReference>
<dbReference type="Gene3D" id="2.40.50.100">
    <property type="match status" value="1"/>
</dbReference>
<evidence type="ECO:0000256" key="6">
    <source>
        <dbReference type="RuleBase" id="RU003423"/>
    </source>
</evidence>
<dbReference type="EC" id="2.3.1.-" evidence="6"/>
<feature type="compositionally biased region" description="Low complexity" evidence="7">
    <location>
        <begin position="97"/>
        <end position="113"/>
    </location>
</feature>
<dbReference type="PANTHER" id="PTHR43178">
    <property type="entry name" value="DIHYDROLIPOAMIDE ACETYLTRANSFERASE COMPONENT OF PYRUVATE DEHYDROGENASE COMPLEX"/>
    <property type="match status" value="1"/>
</dbReference>
<dbReference type="InterPro" id="IPR050743">
    <property type="entry name" value="2-oxoacid_DH_E2_comp"/>
</dbReference>
<dbReference type="SUPFAM" id="SSF52777">
    <property type="entry name" value="CoA-dependent acyltransferases"/>
    <property type="match status" value="1"/>
</dbReference>
<keyword evidence="4 6" id="KW-0450">Lipoyl</keyword>
<feature type="region of interest" description="Disordered" evidence="7">
    <location>
        <begin position="81"/>
        <end position="141"/>
    </location>
</feature>
<reference evidence="10" key="1">
    <citation type="submission" date="2020-02" db="EMBL/GenBank/DDBJ databases">
        <authorList>
            <person name="Meier V. D."/>
        </authorList>
    </citation>
    <scope>NUCLEOTIDE SEQUENCE</scope>
    <source>
        <strain evidence="10">AVDCRST_MAG78</strain>
    </source>
</reference>
<evidence type="ECO:0000313" key="10">
    <source>
        <dbReference type="EMBL" id="CAA9434163.1"/>
    </source>
</evidence>